<evidence type="ECO:0000313" key="4">
    <source>
        <dbReference type="Proteomes" id="UP000011087"/>
    </source>
</evidence>
<dbReference type="OrthoDB" id="10265294at2759"/>
<keyword evidence="4" id="KW-1185">Reference proteome</keyword>
<name>L1J7U2_GUITC</name>
<dbReference type="InterPro" id="IPR002347">
    <property type="entry name" value="SDR_fam"/>
</dbReference>
<dbReference type="GeneID" id="17301034"/>
<dbReference type="OMA" id="MERACTH"/>
<dbReference type="PaxDb" id="55529-EKX44387"/>
<dbReference type="EMBL" id="JH993005">
    <property type="protein sequence ID" value="EKX44387.1"/>
    <property type="molecule type" value="Genomic_DNA"/>
</dbReference>
<dbReference type="PANTHER" id="PTHR43157:SF31">
    <property type="entry name" value="PHOSPHATIDYLINOSITOL-GLYCAN BIOSYNTHESIS CLASS F PROTEIN"/>
    <property type="match status" value="1"/>
</dbReference>
<organism evidence="2">
    <name type="scientific">Guillardia theta (strain CCMP2712)</name>
    <name type="common">Cryptophyte</name>
    <dbReference type="NCBI Taxonomy" id="905079"/>
    <lineage>
        <taxon>Eukaryota</taxon>
        <taxon>Cryptophyceae</taxon>
        <taxon>Pyrenomonadales</taxon>
        <taxon>Geminigeraceae</taxon>
        <taxon>Guillardia</taxon>
    </lineage>
</organism>
<dbReference type="KEGG" id="gtt:GUITHDRAFT_72306"/>
<reference evidence="4" key="2">
    <citation type="submission" date="2012-11" db="EMBL/GenBank/DDBJ databases">
        <authorList>
            <person name="Kuo A."/>
            <person name="Curtis B.A."/>
            <person name="Tanifuji G."/>
            <person name="Burki F."/>
            <person name="Gruber A."/>
            <person name="Irimia M."/>
            <person name="Maruyama S."/>
            <person name="Arias M.C."/>
            <person name="Ball S.G."/>
            <person name="Gile G.H."/>
            <person name="Hirakawa Y."/>
            <person name="Hopkins J.F."/>
            <person name="Rensing S.A."/>
            <person name="Schmutz J."/>
            <person name="Symeonidi A."/>
            <person name="Elias M."/>
            <person name="Eveleigh R.J."/>
            <person name="Herman E.K."/>
            <person name="Klute M.J."/>
            <person name="Nakayama T."/>
            <person name="Obornik M."/>
            <person name="Reyes-Prieto A."/>
            <person name="Armbrust E.V."/>
            <person name="Aves S.J."/>
            <person name="Beiko R.G."/>
            <person name="Coutinho P."/>
            <person name="Dacks J.B."/>
            <person name="Durnford D.G."/>
            <person name="Fast N.M."/>
            <person name="Green B.R."/>
            <person name="Grisdale C."/>
            <person name="Hempe F."/>
            <person name="Henrissat B."/>
            <person name="Hoppner M.P."/>
            <person name="Ishida K.-I."/>
            <person name="Kim E."/>
            <person name="Koreny L."/>
            <person name="Kroth P.G."/>
            <person name="Liu Y."/>
            <person name="Malik S.-B."/>
            <person name="Maier U.G."/>
            <person name="McRose D."/>
            <person name="Mock T."/>
            <person name="Neilson J.A."/>
            <person name="Onodera N.T."/>
            <person name="Poole A.M."/>
            <person name="Pritham E.J."/>
            <person name="Richards T.A."/>
            <person name="Rocap G."/>
            <person name="Roy S.W."/>
            <person name="Sarai C."/>
            <person name="Schaack S."/>
            <person name="Shirato S."/>
            <person name="Slamovits C.H."/>
            <person name="Spencer D.F."/>
            <person name="Suzuki S."/>
            <person name="Worden A.Z."/>
            <person name="Zauner S."/>
            <person name="Barry K."/>
            <person name="Bell C."/>
            <person name="Bharti A.K."/>
            <person name="Crow J.A."/>
            <person name="Grimwood J."/>
            <person name="Kramer R."/>
            <person name="Lindquist E."/>
            <person name="Lucas S."/>
            <person name="Salamov A."/>
            <person name="McFadden G.I."/>
            <person name="Lane C.E."/>
            <person name="Keeling P.J."/>
            <person name="Gray M.W."/>
            <person name="Grigoriev I.V."/>
            <person name="Archibald J.M."/>
        </authorList>
    </citation>
    <scope>NUCLEOTIDE SEQUENCE</scope>
    <source>
        <strain evidence="4">CCMP2712</strain>
    </source>
</reference>
<evidence type="ECO:0000256" key="1">
    <source>
        <dbReference type="ARBA" id="ARBA00023002"/>
    </source>
</evidence>
<dbReference type="EnsemblProtists" id="EKX44387">
    <property type="protein sequence ID" value="EKX44387"/>
    <property type="gene ID" value="GUITHDRAFT_72306"/>
</dbReference>
<dbReference type="AlphaFoldDB" id="L1J7U2"/>
<dbReference type="STRING" id="905079.L1J7U2"/>
<dbReference type="PANTHER" id="PTHR43157">
    <property type="entry name" value="PHOSPHATIDYLINOSITOL-GLYCAN BIOSYNTHESIS CLASS F PROTEIN-RELATED"/>
    <property type="match status" value="1"/>
</dbReference>
<dbReference type="Gene3D" id="3.40.50.720">
    <property type="entry name" value="NAD(P)-binding Rossmann-like Domain"/>
    <property type="match status" value="1"/>
</dbReference>
<keyword evidence="1" id="KW-0560">Oxidoreductase</keyword>
<reference evidence="3" key="3">
    <citation type="submission" date="2016-03" db="UniProtKB">
        <authorList>
            <consortium name="EnsemblProtists"/>
        </authorList>
    </citation>
    <scope>IDENTIFICATION</scope>
</reference>
<sequence length="325" mass="35299">MGLSYSSPANRQPKWFPQMMKELPSMSGKVVAITGCTTGTGYIAAKACAQKGATVLMLNRQSERAEKAWKSIKEEVPSAEVVMVECDLQAFKSVRKAAAEIRERYPEGIDVLCNNAGIMMMESGKGEDGFDREMTVNHLSHFLLTKELFPLLAKKAAATGEARVVNHSSEARKAPPTKLKAEYLEKKTTDLGGNGMLAKMGRYHQTKLANCVFTFAMHDKLQAANSKVKALVAHPGLAATNLQVTTSKDSGGMMESILSLLMTFSQSAEDGSMGIIQCMCGPDANSGELWGPKSMTGKPQKLKPEKLLTYEDSKNMLVIPSYPCC</sequence>
<evidence type="ECO:0000313" key="2">
    <source>
        <dbReference type="EMBL" id="EKX44387.1"/>
    </source>
</evidence>
<dbReference type="SUPFAM" id="SSF51735">
    <property type="entry name" value="NAD(P)-binding Rossmann-fold domains"/>
    <property type="match status" value="1"/>
</dbReference>
<reference evidence="2 4" key="1">
    <citation type="journal article" date="2012" name="Nature">
        <title>Algal genomes reveal evolutionary mosaicism and the fate of nucleomorphs.</title>
        <authorList>
            <consortium name="DOE Joint Genome Institute"/>
            <person name="Curtis B.A."/>
            <person name="Tanifuji G."/>
            <person name="Burki F."/>
            <person name="Gruber A."/>
            <person name="Irimia M."/>
            <person name="Maruyama S."/>
            <person name="Arias M.C."/>
            <person name="Ball S.G."/>
            <person name="Gile G.H."/>
            <person name="Hirakawa Y."/>
            <person name="Hopkins J.F."/>
            <person name="Kuo A."/>
            <person name="Rensing S.A."/>
            <person name="Schmutz J."/>
            <person name="Symeonidi A."/>
            <person name="Elias M."/>
            <person name="Eveleigh R.J."/>
            <person name="Herman E.K."/>
            <person name="Klute M.J."/>
            <person name="Nakayama T."/>
            <person name="Obornik M."/>
            <person name="Reyes-Prieto A."/>
            <person name="Armbrust E.V."/>
            <person name="Aves S.J."/>
            <person name="Beiko R.G."/>
            <person name="Coutinho P."/>
            <person name="Dacks J.B."/>
            <person name="Durnford D.G."/>
            <person name="Fast N.M."/>
            <person name="Green B.R."/>
            <person name="Grisdale C.J."/>
            <person name="Hempel F."/>
            <person name="Henrissat B."/>
            <person name="Hoppner M.P."/>
            <person name="Ishida K."/>
            <person name="Kim E."/>
            <person name="Koreny L."/>
            <person name="Kroth P.G."/>
            <person name="Liu Y."/>
            <person name="Malik S.B."/>
            <person name="Maier U.G."/>
            <person name="McRose D."/>
            <person name="Mock T."/>
            <person name="Neilson J.A."/>
            <person name="Onodera N.T."/>
            <person name="Poole A.M."/>
            <person name="Pritham E.J."/>
            <person name="Richards T.A."/>
            <person name="Rocap G."/>
            <person name="Roy S.W."/>
            <person name="Sarai C."/>
            <person name="Schaack S."/>
            <person name="Shirato S."/>
            <person name="Slamovits C.H."/>
            <person name="Spencer D.F."/>
            <person name="Suzuki S."/>
            <person name="Worden A.Z."/>
            <person name="Zauner S."/>
            <person name="Barry K."/>
            <person name="Bell C."/>
            <person name="Bharti A.K."/>
            <person name="Crow J.A."/>
            <person name="Grimwood J."/>
            <person name="Kramer R."/>
            <person name="Lindquist E."/>
            <person name="Lucas S."/>
            <person name="Salamov A."/>
            <person name="McFadden G.I."/>
            <person name="Lane C.E."/>
            <person name="Keeling P.J."/>
            <person name="Gray M.W."/>
            <person name="Grigoriev I.V."/>
            <person name="Archibald J.M."/>
        </authorList>
    </citation>
    <scope>NUCLEOTIDE SEQUENCE</scope>
    <source>
        <strain evidence="2 4">CCMP2712</strain>
    </source>
</reference>
<accession>L1J7U2</accession>
<gene>
    <name evidence="2" type="ORF">GUITHDRAFT_72306</name>
</gene>
<proteinExistence type="predicted"/>
<dbReference type="InterPro" id="IPR036291">
    <property type="entry name" value="NAD(P)-bd_dom_sf"/>
</dbReference>
<dbReference type="RefSeq" id="XP_005831367.1">
    <property type="nucleotide sequence ID" value="XM_005831310.1"/>
</dbReference>
<dbReference type="eggNOG" id="KOG1208">
    <property type="taxonomic scope" value="Eukaryota"/>
</dbReference>
<evidence type="ECO:0000313" key="3">
    <source>
        <dbReference type="EnsemblProtists" id="EKX44387"/>
    </source>
</evidence>
<dbReference type="Pfam" id="PF00106">
    <property type="entry name" value="adh_short"/>
    <property type="match status" value="1"/>
</dbReference>
<protein>
    <submittedName>
        <fullName evidence="2 3">Uncharacterized protein</fullName>
    </submittedName>
</protein>
<dbReference type="HOGENOM" id="CLU_010194_44_2_1"/>
<dbReference type="GO" id="GO:0016491">
    <property type="term" value="F:oxidoreductase activity"/>
    <property type="evidence" value="ECO:0007669"/>
    <property type="project" value="UniProtKB-KW"/>
</dbReference>
<dbReference type="PRINTS" id="PR00081">
    <property type="entry name" value="GDHRDH"/>
</dbReference>
<dbReference type="Proteomes" id="UP000011087">
    <property type="component" value="Unassembled WGS sequence"/>
</dbReference>